<gene>
    <name evidence="1" type="ORF">pclt_cds_252</name>
</gene>
<reference evidence="1" key="1">
    <citation type="journal article" date="2019" name="Front. Microbiol.">
        <title>Pandoravirus Celtis Illustrates the Microevolution Processes at Work in the Giant Pandoraviridae Genomes.</title>
        <authorList>
            <person name="Legendre M."/>
            <person name="Alempic J.M."/>
            <person name="Philippe N."/>
            <person name="Lartigue A."/>
            <person name="Jeudy S."/>
            <person name="Poirot O."/>
            <person name="Ta N.T."/>
            <person name="Nin S."/>
            <person name="Coute Y."/>
            <person name="Abergel C."/>
            <person name="Claverie J.M."/>
        </authorList>
    </citation>
    <scope>NUCLEOTIDE SEQUENCE</scope>
</reference>
<sequence length="122" mass="12940">MTAPRIVYNLTGRPLRARHSAGIRVNPVEPLWPLPLPPLYDPDATPQHTTNENPGRVADLGEAGWTIVGAAGDCCEAARCIGCGVHLGDANARQYCAKTYCPFASPPDTEPIPCAQPATLPP</sequence>
<evidence type="ECO:0000313" key="1">
    <source>
        <dbReference type="EMBL" id="QBZ80850.1"/>
    </source>
</evidence>
<name>A0A4D6EG69_9VIRU</name>
<evidence type="ECO:0000313" key="2">
    <source>
        <dbReference type="Proteomes" id="UP001237152"/>
    </source>
</evidence>
<accession>A0A4D6EG69</accession>
<dbReference type="EMBL" id="MK174290">
    <property type="protein sequence ID" value="QBZ80850.1"/>
    <property type="molecule type" value="Genomic_DNA"/>
</dbReference>
<protein>
    <submittedName>
        <fullName evidence="1">Uncharacterized protein</fullName>
    </submittedName>
</protein>
<proteinExistence type="predicted"/>
<dbReference type="Proteomes" id="UP001237152">
    <property type="component" value="Segment"/>
</dbReference>
<organism evidence="1 2">
    <name type="scientific">Pandoravirus celtis</name>
    <dbReference type="NCBI Taxonomy" id="2568002"/>
    <lineage>
        <taxon>Viruses</taxon>
        <taxon>Pandoravirus</taxon>
    </lineage>
</organism>